<sequence>MCLAQQPIRLTLDLDTLESRQYDTDEVLLDDPDLADLERNLGQRPLIGQHRQLHTHFLEQVRHPALDLAQAGPGPLAQHQEHALFHFQRRQIALVELALLLKTA</sequence>
<organism evidence="1 2">
    <name type="scientific">Halomonas elongata</name>
    <dbReference type="NCBI Taxonomy" id="2746"/>
    <lineage>
        <taxon>Bacteria</taxon>
        <taxon>Pseudomonadati</taxon>
        <taxon>Pseudomonadota</taxon>
        <taxon>Gammaproteobacteria</taxon>
        <taxon>Oceanospirillales</taxon>
        <taxon>Halomonadaceae</taxon>
        <taxon>Halomonas</taxon>
    </lineage>
</organism>
<name>A0A1B8P224_HALEL</name>
<dbReference type="EMBL" id="MAJD01000001">
    <property type="protein sequence ID" value="OBX36326.1"/>
    <property type="molecule type" value="Genomic_DNA"/>
</dbReference>
<reference evidence="1 2" key="1">
    <citation type="submission" date="2016-06" db="EMBL/GenBank/DDBJ databases">
        <title>Genome sequence of halotolerant plant growth promoting strain of Halomonas elongata HEK1 isolated from salterns of Rann of Kutch, Gujarat, India.</title>
        <authorList>
            <person name="Gaba S."/>
            <person name="Singh R.N."/>
            <person name="Abrol S."/>
            <person name="Kaushik R."/>
            <person name="Saxena A.K."/>
        </authorList>
    </citation>
    <scope>NUCLEOTIDE SEQUENCE [LARGE SCALE GENOMIC DNA]</scope>
    <source>
        <strain evidence="1 2">HEK1</strain>
    </source>
</reference>
<evidence type="ECO:0000313" key="2">
    <source>
        <dbReference type="Proteomes" id="UP000092504"/>
    </source>
</evidence>
<evidence type="ECO:0000313" key="1">
    <source>
        <dbReference type="EMBL" id="OBX36326.1"/>
    </source>
</evidence>
<dbReference type="Proteomes" id="UP000092504">
    <property type="component" value="Unassembled WGS sequence"/>
</dbReference>
<gene>
    <name evidence="1" type="ORF">A8U91_00667</name>
</gene>
<protein>
    <submittedName>
        <fullName evidence="1">Uncharacterized protein</fullName>
    </submittedName>
</protein>
<proteinExistence type="predicted"/>
<comment type="caution">
    <text evidence="1">The sequence shown here is derived from an EMBL/GenBank/DDBJ whole genome shotgun (WGS) entry which is preliminary data.</text>
</comment>
<dbReference type="AlphaFoldDB" id="A0A1B8P224"/>
<accession>A0A1B8P224</accession>